<dbReference type="AlphaFoldDB" id="A0A0P7ZEC5"/>
<accession>A0A0P7ZEC5</accession>
<evidence type="ECO:0000313" key="2">
    <source>
        <dbReference type="EMBL" id="KPQ32992.1"/>
    </source>
</evidence>
<dbReference type="STRING" id="1666911.HLUCCA11_20060"/>
<comment type="caution">
    <text evidence="2">The sequence shown here is derived from an EMBL/GenBank/DDBJ whole genome shotgun (WGS) entry which is preliminary data.</text>
</comment>
<evidence type="ECO:0000313" key="3">
    <source>
        <dbReference type="Proteomes" id="UP000050465"/>
    </source>
</evidence>
<protein>
    <submittedName>
        <fullName evidence="2">Glycosyltransferase</fullName>
    </submittedName>
</protein>
<organism evidence="2 3">
    <name type="scientific">Phormidesmis priestleyi Ana</name>
    <dbReference type="NCBI Taxonomy" id="1666911"/>
    <lineage>
        <taxon>Bacteria</taxon>
        <taxon>Bacillati</taxon>
        <taxon>Cyanobacteriota</taxon>
        <taxon>Cyanophyceae</taxon>
        <taxon>Leptolyngbyales</taxon>
        <taxon>Leptolyngbyaceae</taxon>
        <taxon>Phormidesmis</taxon>
    </lineage>
</organism>
<dbReference type="EMBL" id="LJZR01000041">
    <property type="protein sequence ID" value="KPQ32992.1"/>
    <property type="molecule type" value="Genomic_DNA"/>
</dbReference>
<reference evidence="2 3" key="1">
    <citation type="submission" date="2015-09" db="EMBL/GenBank/DDBJ databases">
        <title>Identification and resolution of microdiversity through metagenomic sequencing of parallel consortia.</title>
        <authorList>
            <person name="Nelson W.C."/>
            <person name="Romine M.F."/>
            <person name="Lindemann S.R."/>
        </authorList>
    </citation>
    <scope>NUCLEOTIDE SEQUENCE [LARGE SCALE GENOMIC DNA]</scope>
    <source>
        <strain evidence="2">Ana</strain>
    </source>
</reference>
<dbReference type="Proteomes" id="UP000050465">
    <property type="component" value="Unassembled WGS sequence"/>
</dbReference>
<dbReference type="PANTHER" id="PTHR45947">
    <property type="entry name" value="SULFOQUINOVOSYL TRANSFERASE SQD2"/>
    <property type="match status" value="1"/>
</dbReference>
<dbReference type="GO" id="GO:0016757">
    <property type="term" value="F:glycosyltransferase activity"/>
    <property type="evidence" value="ECO:0007669"/>
    <property type="project" value="InterPro"/>
</dbReference>
<gene>
    <name evidence="2" type="ORF">HLUCCA11_20060</name>
</gene>
<dbReference type="Pfam" id="PF00534">
    <property type="entry name" value="Glycos_transf_1"/>
    <property type="match status" value="1"/>
</dbReference>
<dbReference type="CDD" id="cd03801">
    <property type="entry name" value="GT4_PimA-like"/>
    <property type="match status" value="1"/>
</dbReference>
<keyword evidence="2" id="KW-0808">Transferase</keyword>
<dbReference type="InterPro" id="IPR050194">
    <property type="entry name" value="Glycosyltransferase_grp1"/>
</dbReference>
<evidence type="ECO:0000259" key="1">
    <source>
        <dbReference type="Pfam" id="PF00534"/>
    </source>
</evidence>
<proteinExistence type="predicted"/>
<dbReference type="SUPFAM" id="SSF53756">
    <property type="entry name" value="UDP-Glycosyltransferase/glycogen phosphorylase"/>
    <property type="match status" value="1"/>
</dbReference>
<feature type="domain" description="Glycosyl transferase family 1" evidence="1">
    <location>
        <begin position="216"/>
        <end position="367"/>
    </location>
</feature>
<sequence length="400" mass="45582">MLGNLLMLVEGKSMTDLAIITSHPIQYYAPWFRYLNQSSGLKIKVFYLWDFGVKQQQDLEFKAGIQWDIPLLDGYEYVFVPNISKKPTTKRLWGLNNPALKESVLASGAKSVLMMNYNYISSYRFLLQWSQQKTPLLFRGDSHILQVPQGIKPFLKRQWISRVYQQFDACLYVGQSNRRYFQYHGVSAENLFFSPHAVDNDRFTQSATQAHDDSRHWKHVLGIPPHHQVILFTGKLIEKKRPQDLLAVFARSQFKNVSLLFVGSGPLETLLRERAKGIKHVYFAPFQNQSEMPRTYAIASVVVLPSYGSAETWGLTINEAMCMGKPVIVSDHVGCAADLVRDNGWVFSAGQQDDLADCLTQALDAPTVLAKKGQHSRQLIEKHSYQQTTKGLLQALKYCL</sequence>
<dbReference type="Gene3D" id="3.40.50.2000">
    <property type="entry name" value="Glycogen Phosphorylase B"/>
    <property type="match status" value="2"/>
</dbReference>
<dbReference type="InterPro" id="IPR001296">
    <property type="entry name" value="Glyco_trans_1"/>
</dbReference>
<name>A0A0P7ZEC5_9CYAN</name>
<dbReference type="PANTHER" id="PTHR45947:SF3">
    <property type="entry name" value="SULFOQUINOVOSYL TRANSFERASE SQD2"/>
    <property type="match status" value="1"/>
</dbReference>